<evidence type="ECO:0000256" key="2">
    <source>
        <dbReference type="ARBA" id="ARBA00008387"/>
    </source>
</evidence>
<keyword evidence="6" id="KW-0281">Fimbrium</keyword>
<organism evidence="9 10">
    <name type="scientific">Pelomonas lactea</name>
    <dbReference type="NCBI Taxonomy" id="3299030"/>
    <lineage>
        <taxon>Bacteria</taxon>
        <taxon>Pseudomonadati</taxon>
        <taxon>Pseudomonadota</taxon>
        <taxon>Betaproteobacteria</taxon>
        <taxon>Burkholderiales</taxon>
        <taxon>Sphaerotilaceae</taxon>
        <taxon>Roseateles</taxon>
    </lineage>
</organism>
<evidence type="ECO:0000256" key="6">
    <source>
        <dbReference type="ARBA" id="ARBA00023263"/>
    </source>
</evidence>
<keyword evidence="3" id="KW-1029">Fimbrium biogenesis</keyword>
<evidence type="ECO:0000313" key="9">
    <source>
        <dbReference type="EMBL" id="MFG6463589.1"/>
    </source>
</evidence>
<evidence type="ECO:0000256" key="1">
    <source>
        <dbReference type="ARBA" id="ARBA00004561"/>
    </source>
</evidence>
<sequence>MIHRLLLLLLAAAWALPSTAAVTDISNRPLIVANPDAVKANLLFILDDSGSMNFDFLPDHANDAFCRSSGATPSNSGNFAYSCCINGSDSSACWLNAAPFGTNRGQPPFLAAGFNGMAYDPAIRYAPPVKADGSSWESQTRSFTNDWQSVKNDAYDVQNTTSINLITSFPDTEWCVDNTFTDCLRNDNYVLPGTVNGKAYTTFRATTATNAGKVATGAPDNASTADRKFGPHYYTITPAEYCTKPDLRNCSTTAGGEYVYPAPVRWCSSDEEARKSTPTAAACQANRNANFAFARFPTKFFSAGTDGVAQTRAKATFTFTSNPSCAIQVTEVKVGSTNLMKAASISDTNRNNLGNSIRDQIRANSLATGYYADTTNSGRTVIIYAPFGQNSTATVALTRTPTNCTFPVDTATPKFSGYNAGTPGTPGSYAGSFKRVDIHPDTTTYARPATRTDCAAIGTGNRAGNCTYDEEMTNFANWWAYYHSRMQMMKSSASLAFNKVGSNRRVGYMSINNSTGKDFLNLDTFETTHRQNWFDKLTAARPNSSTPLRTALSTAGRIYAGKLNKTTLNGSEVKDPVQYSCQRNAAILSTDGFWNEAATPKQLDGTTEIGDVDSAATLEGAIRDGSATPNTLADVSYYYHYTDLRTTAASNCTSGSSGLDVCGTNDPTNANQTMMTFTLGLGVSGHMQFIEGYLGGSAPDYEAVKNRDTANPGSGICSWLPSGSCAWPVPSSNTLTTVDDLWHAAVNGGGTYFSASSPTSLEKGLTSALQQFDGKLAAAAAATTSNPNVSAQDNRAFVSDFTSSHWFGELQSQMINLETGKLESSGAWSAQTELDAQSERRILMFGGATSGLVEFKWSNIASSAVAKYFGTNWVTAADSANKLPKLTQFCSGPAYCLSADNQTKAVGEALVNYLRGVRTNEGDLGEAEKYYRARKHVLGDIVNSEAVYVNKALVKYADESHAAFQAKAESLGRKAMVYVGANDGMLHAIDASNGKELWAFVPTAVIPKLYRLADKQYATNHQYFVDSTPFVQDIKVGEEWRTVLIGGLGAGGRAYYALDVTDPSDPKALWEFTNDNLGYTFGQPEIGKLRNGKWVAVLPSGYNNVNPGDGKGRIFVLDAYTGQPVSGLSDGLATSAGSTTTPAGLAHIRGWVNDARLDNTIERVYGGDSLGNVWRFDINDNVGAAGMEALALTTLKNADGVVQPITSRPELGDADGVAMVYVGTGRYLGDSDLTDTTKQSVYGIKDALLATGHGDVRSTGAKFVQQTLVNGSCPSGVSWCKAGAPVRTTTSVNTVNLAQNGGWFVDLPQSSERVNTDPLLVLGTLVVVSNVVQPGDLCKVGGSSWVNYFDYKTGQASSAALGNVLASRPTVYRLPNQKLVGLARGSDGSNLYFDPLVNSPSGGTRRISWRDLLQQ</sequence>
<dbReference type="Pfam" id="PF05567">
    <property type="entry name" value="T4P_PilY1"/>
    <property type="match status" value="1"/>
</dbReference>
<dbReference type="Proteomes" id="UP001606302">
    <property type="component" value="Unassembled WGS sequence"/>
</dbReference>
<feature type="signal peptide" evidence="7">
    <location>
        <begin position="1"/>
        <end position="20"/>
    </location>
</feature>
<dbReference type="InterPro" id="IPR018391">
    <property type="entry name" value="PQQ_b-propeller_rpt"/>
</dbReference>
<comment type="caution">
    <text evidence="9">The sequence shown here is derived from an EMBL/GenBank/DDBJ whole genome shotgun (WGS) entry which is preliminary data.</text>
</comment>
<evidence type="ECO:0000259" key="8">
    <source>
        <dbReference type="Pfam" id="PF05567"/>
    </source>
</evidence>
<dbReference type="RefSeq" id="WP_394512729.1">
    <property type="nucleotide sequence ID" value="NZ_JBIGHX010000007.1"/>
</dbReference>
<evidence type="ECO:0000256" key="4">
    <source>
        <dbReference type="ARBA" id="ARBA00022723"/>
    </source>
</evidence>
<dbReference type="InterPro" id="IPR011047">
    <property type="entry name" value="Quinoprotein_ADH-like_sf"/>
</dbReference>
<dbReference type="EMBL" id="JBIGHX010000007">
    <property type="protein sequence ID" value="MFG6463589.1"/>
    <property type="molecule type" value="Genomic_DNA"/>
</dbReference>
<comment type="similarity">
    <text evidence="2">Belongs to the PilY1 family.</text>
</comment>
<comment type="subcellular location">
    <subcellularLocation>
        <location evidence="1">Fimbrium</location>
    </subcellularLocation>
</comment>
<reference evidence="9 10" key="1">
    <citation type="submission" date="2024-08" db="EMBL/GenBank/DDBJ databases">
        <authorList>
            <person name="Lu H."/>
        </authorList>
    </citation>
    <scope>NUCLEOTIDE SEQUENCE [LARGE SCALE GENOMIC DNA]</scope>
    <source>
        <strain evidence="9 10">DXS20W</strain>
    </source>
</reference>
<dbReference type="InterPro" id="IPR008707">
    <property type="entry name" value="B-propeller_PilY1"/>
</dbReference>
<accession>A0ABW7GNR0</accession>
<keyword evidence="7" id="KW-0732">Signal</keyword>
<proteinExistence type="inferred from homology"/>
<dbReference type="Gene3D" id="2.130.10.10">
    <property type="entry name" value="YVTN repeat-like/Quinoprotein amine dehydrogenase"/>
    <property type="match status" value="1"/>
</dbReference>
<name>A0ABW7GNR0_9BURK</name>
<evidence type="ECO:0000256" key="3">
    <source>
        <dbReference type="ARBA" id="ARBA00022558"/>
    </source>
</evidence>
<feature type="chain" id="PRO_5045065753" evidence="7">
    <location>
        <begin position="21"/>
        <end position="1415"/>
    </location>
</feature>
<keyword evidence="4" id="KW-0479">Metal-binding</keyword>
<gene>
    <name evidence="9" type="ORF">ACG04Q_18590</name>
</gene>
<keyword evidence="5" id="KW-0106">Calcium</keyword>
<dbReference type="InterPro" id="IPR015943">
    <property type="entry name" value="WD40/YVTN_repeat-like_dom_sf"/>
</dbReference>
<evidence type="ECO:0000313" key="10">
    <source>
        <dbReference type="Proteomes" id="UP001606302"/>
    </source>
</evidence>
<protein>
    <submittedName>
        <fullName evidence="9">Pilus assembly protein</fullName>
    </submittedName>
</protein>
<evidence type="ECO:0000256" key="7">
    <source>
        <dbReference type="SAM" id="SignalP"/>
    </source>
</evidence>
<dbReference type="SMART" id="SM00564">
    <property type="entry name" value="PQQ"/>
    <property type="match status" value="1"/>
</dbReference>
<evidence type="ECO:0000256" key="5">
    <source>
        <dbReference type="ARBA" id="ARBA00022837"/>
    </source>
</evidence>
<dbReference type="SUPFAM" id="SSF50998">
    <property type="entry name" value="Quinoprotein alcohol dehydrogenase-like"/>
    <property type="match status" value="1"/>
</dbReference>
<feature type="domain" description="PilY1 beta-propeller" evidence="8">
    <location>
        <begin position="938"/>
        <end position="1268"/>
    </location>
</feature>
<keyword evidence="10" id="KW-1185">Reference proteome</keyword>